<organism evidence="8 9">
    <name type="scientific">Plastoroseomonas hellenica</name>
    <dbReference type="NCBI Taxonomy" id="2687306"/>
    <lineage>
        <taxon>Bacteria</taxon>
        <taxon>Pseudomonadati</taxon>
        <taxon>Pseudomonadota</taxon>
        <taxon>Alphaproteobacteria</taxon>
        <taxon>Acetobacterales</taxon>
        <taxon>Acetobacteraceae</taxon>
        <taxon>Plastoroseomonas</taxon>
    </lineage>
</organism>
<dbReference type="PANTHER" id="PTHR43741:SF4">
    <property type="entry name" value="FMN-DEPENDENT NADH:QUINONE OXIDOREDUCTASE"/>
    <property type="match status" value="1"/>
</dbReference>
<dbReference type="EMBL" id="JAAGBB010000011">
    <property type="protein sequence ID" value="MBR0664916.1"/>
    <property type="molecule type" value="Genomic_DNA"/>
</dbReference>
<evidence type="ECO:0000313" key="8">
    <source>
        <dbReference type="EMBL" id="MBR0664916.1"/>
    </source>
</evidence>
<feature type="domain" description="Flavodoxin-like fold" evidence="7">
    <location>
        <begin position="3"/>
        <end position="201"/>
    </location>
</feature>
<comment type="function">
    <text evidence="6">Quinone reductase that provides resistance to thiol-specific stress caused by electrophilic quinones.</text>
</comment>
<comment type="catalytic activity">
    <reaction evidence="6">
        <text>2 a quinone + NADH + H(+) = 2 a 1,4-benzosemiquinone + NAD(+)</text>
        <dbReference type="Rhea" id="RHEA:65952"/>
        <dbReference type="ChEBI" id="CHEBI:15378"/>
        <dbReference type="ChEBI" id="CHEBI:57540"/>
        <dbReference type="ChEBI" id="CHEBI:57945"/>
        <dbReference type="ChEBI" id="CHEBI:132124"/>
        <dbReference type="ChEBI" id="CHEBI:134225"/>
    </reaction>
</comment>
<dbReference type="EC" id="1.6.5.-" evidence="6"/>
<evidence type="ECO:0000313" key="9">
    <source>
        <dbReference type="Proteomes" id="UP001196870"/>
    </source>
</evidence>
<keyword evidence="4 6" id="KW-0520">NAD</keyword>
<protein>
    <recommendedName>
        <fullName evidence="6">FMN dependent NADH:quinone oxidoreductase</fullName>
        <ecNumber evidence="6">1.6.5.-</ecNumber>
    </recommendedName>
    <alternativeName>
        <fullName evidence="6">Azo-dye reductase</fullName>
    </alternativeName>
    <alternativeName>
        <fullName evidence="6">FMN-dependent NADH-azo compound oxidoreductase</fullName>
    </alternativeName>
    <alternativeName>
        <fullName evidence="6">FMN-dependent NADH-azoreductase</fullName>
        <ecNumber evidence="6">1.7.1.17</ecNumber>
    </alternativeName>
</protein>
<keyword evidence="1 6" id="KW-0285">Flavoprotein</keyword>
<comment type="caution">
    <text evidence="8">The sequence shown here is derived from an EMBL/GenBank/DDBJ whole genome shotgun (WGS) entry which is preliminary data.</text>
</comment>
<feature type="binding site" evidence="6">
    <location>
        <begin position="95"/>
        <end position="98"/>
    </location>
    <ligand>
        <name>FMN</name>
        <dbReference type="ChEBI" id="CHEBI:58210"/>
    </ligand>
</feature>
<dbReference type="HAMAP" id="MF_01216">
    <property type="entry name" value="Azoreductase_type1"/>
    <property type="match status" value="1"/>
</dbReference>
<sequence length="204" mass="21315">MTTILQIDSSILGANSASRALTADIVARQLKLHPGANVVHRDLAADPAFHLSGQHLAAFQGATPESSALGADIAQGAAYIDDLFTADVIVIGAPMYNFTIPSQLKGWIDRVLVAGRTFRYTEKGPEGLLPADKKVYVVSTRGGIYTGDSPAASLDFQESYLKAALAFIGLTDVSIIRAEGLAISDEAKASAIASAKTEIEALAA</sequence>
<feature type="binding site" evidence="6">
    <location>
        <begin position="140"/>
        <end position="143"/>
    </location>
    <ligand>
        <name>FMN</name>
        <dbReference type="ChEBI" id="CHEBI:58210"/>
    </ligand>
</feature>
<dbReference type="InterPro" id="IPR029039">
    <property type="entry name" value="Flavoprotein-like_sf"/>
</dbReference>
<keyword evidence="2 6" id="KW-0288">FMN</keyword>
<feature type="binding site" evidence="6">
    <location>
        <position position="10"/>
    </location>
    <ligand>
        <name>FMN</name>
        <dbReference type="ChEBI" id="CHEBI:58210"/>
    </ligand>
</feature>
<comment type="subunit">
    <text evidence="6">Homodimer.</text>
</comment>
<gene>
    <name evidence="6" type="primary">azoR</name>
    <name evidence="8" type="ORF">GXW71_11180</name>
</gene>
<keyword evidence="3 6" id="KW-0560">Oxidoreductase</keyword>
<dbReference type="Proteomes" id="UP001196870">
    <property type="component" value="Unassembled WGS sequence"/>
</dbReference>
<accession>A0ABS5EXA2</accession>
<proteinExistence type="inferred from homology"/>
<keyword evidence="9" id="KW-1185">Reference proteome</keyword>
<evidence type="ECO:0000256" key="6">
    <source>
        <dbReference type="HAMAP-Rule" id="MF_01216"/>
    </source>
</evidence>
<comment type="similarity">
    <text evidence="6">Belongs to the azoreductase type 1 family.</text>
</comment>
<dbReference type="RefSeq" id="WP_211852586.1">
    <property type="nucleotide sequence ID" value="NZ_JAAGBB010000011.1"/>
</dbReference>
<evidence type="ECO:0000256" key="2">
    <source>
        <dbReference type="ARBA" id="ARBA00022643"/>
    </source>
</evidence>
<comment type="cofactor">
    <cofactor evidence="6">
        <name>FMN</name>
        <dbReference type="ChEBI" id="CHEBI:58210"/>
    </cofactor>
    <text evidence="6">Binds 1 FMN per subunit.</text>
</comment>
<dbReference type="InterPro" id="IPR023048">
    <property type="entry name" value="NADH:quinone_OxRdtase_FMN_depd"/>
</dbReference>
<comment type="catalytic activity">
    <reaction evidence="5">
        <text>N,N-dimethyl-1,4-phenylenediamine + anthranilate + 2 NAD(+) = 2-(4-dimethylaminophenyl)diazenylbenzoate + 2 NADH + 2 H(+)</text>
        <dbReference type="Rhea" id="RHEA:55872"/>
        <dbReference type="ChEBI" id="CHEBI:15378"/>
        <dbReference type="ChEBI" id="CHEBI:15783"/>
        <dbReference type="ChEBI" id="CHEBI:16567"/>
        <dbReference type="ChEBI" id="CHEBI:57540"/>
        <dbReference type="ChEBI" id="CHEBI:57945"/>
        <dbReference type="ChEBI" id="CHEBI:71579"/>
        <dbReference type="EC" id="1.7.1.17"/>
    </reaction>
    <physiologicalReaction direction="right-to-left" evidence="5">
        <dbReference type="Rhea" id="RHEA:55874"/>
    </physiologicalReaction>
</comment>
<dbReference type="InterPro" id="IPR003680">
    <property type="entry name" value="Flavodoxin_fold"/>
</dbReference>
<comment type="function">
    <text evidence="6">Also exhibits azoreductase activity. Catalyzes the reductive cleavage of the azo bond in aromatic azo compounds to the corresponding amines.</text>
</comment>
<evidence type="ECO:0000259" key="7">
    <source>
        <dbReference type="Pfam" id="PF02525"/>
    </source>
</evidence>
<dbReference type="PANTHER" id="PTHR43741">
    <property type="entry name" value="FMN-DEPENDENT NADH-AZOREDUCTASE 1"/>
    <property type="match status" value="1"/>
</dbReference>
<evidence type="ECO:0000256" key="1">
    <source>
        <dbReference type="ARBA" id="ARBA00022630"/>
    </source>
</evidence>
<dbReference type="Gene3D" id="3.40.50.360">
    <property type="match status" value="1"/>
</dbReference>
<evidence type="ECO:0000256" key="5">
    <source>
        <dbReference type="ARBA" id="ARBA00048542"/>
    </source>
</evidence>
<dbReference type="SUPFAM" id="SSF52218">
    <property type="entry name" value="Flavoproteins"/>
    <property type="match status" value="1"/>
</dbReference>
<feature type="binding site" evidence="6">
    <location>
        <begin position="16"/>
        <end position="18"/>
    </location>
    <ligand>
        <name>FMN</name>
        <dbReference type="ChEBI" id="CHEBI:58210"/>
    </ligand>
</feature>
<dbReference type="InterPro" id="IPR050104">
    <property type="entry name" value="FMN-dep_NADH:Q_OxRdtase_AzoR1"/>
</dbReference>
<evidence type="ECO:0000256" key="3">
    <source>
        <dbReference type="ARBA" id="ARBA00023002"/>
    </source>
</evidence>
<dbReference type="EC" id="1.7.1.17" evidence="6"/>
<dbReference type="Pfam" id="PF02525">
    <property type="entry name" value="Flavodoxin_2"/>
    <property type="match status" value="1"/>
</dbReference>
<evidence type="ECO:0000256" key="4">
    <source>
        <dbReference type="ARBA" id="ARBA00023027"/>
    </source>
</evidence>
<reference evidence="9" key="1">
    <citation type="journal article" date="2021" name="Syst. Appl. Microbiol.">
        <title>Roseomonas hellenica sp. nov., isolated from roots of wild-growing Alkanna tinctoria.</title>
        <authorList>
            <person name="Rat A."/>
            <person name="Naranjo H.D."/>
            <person name="Lebbe L."/>
            <person name="Cnockaert M."/>
            <person name="Krigas N."/>
            <person name="Grigoriadou K."/>
            <person name="Maloupa E."/>
            <person name="Willems A."/>
        </authorList>
    </citation>
    <scope>NUCLEOTIDE SEQUENCE [LARGE SCALE GENOMIC DNA]</scope>
    <source>
        <strain evidence="9">LMG 31523</strain>
    </source>
</reference>
<name>A0ABS5EXA2_9PROT</name>